<dbReference type="KEGG" id="tmb:Thimo_3691"/>
<dbReference type="InterPro" id="IPR007791">
    <property type="entry name" value="DjlA_N"/>
</dbReference>
<dbReference type="STRING" id="765912.Thimo_3691"/>
<dbReference type="Proteomes" id="UP000010816">
    <property type="component" value="Chromosome"/>
</dbReference>
<dbReference type="AlphaFoldDB" id="L0H2Q5"/>
<evidence type="ECO:0000313" key="3">
    <source>
        <dbReference type="Proteomes" id="UP000010816"/>
    </source>
</evidence>
<dbReference type="CDD" id="cd07176">
    <property type="entry name" value="terB"/>
    <property type="match status" value="1"/>
</dbReference>
<name>L0H2Q5_9GAMM</name>
<dbReference type="SUPFAM" id="SSF158682">
    <property type="entry name" value="TerB-like"/>
    <property type="match status" value="1"/>
</dbReference>
<dbReference type="EMBL" id="CP003051">
    <property type="protein sequence ID" value="AGA92347.1"/>
    <property type="molecule type" value="Genomic_DNA"/>
</dbReference>
<dbReference type="eggNOG" id="COG3793">
    <property type="taxonomic scope" value="Bacteria"/>
</dbReference>
<keyword evidence="3" id="KW-1185">Reference proteome</keyword>
<sequence length="149" mass="16454">MLASFKQKFDQMSKGLKEEVSRLRNRDFLEGCVAGCALVANADGVVDPEEKRKMLGFMQTSDALSLYDTNDVIALFNKYNGNFEFDFGIGQAQALKTIAPLAKKPADARLLVRVCCVIGAADGNFDEHERAAVRRICQELSLDPEEFGV</sequence>
<accession>L0H2Q5</accession>
<dbReference type="Gene3D" id="1.10.3680.10">
    <property type="entry name" value="TerB-like"/>
    <property type="match status" value="1"/>
</dbReference>
<dbReference type="RefSeq" id="WP_015282472.1">
    <property type="nucleotide sequence ID" value="NC_019940.1"/>
</dbReference>
<evidence type="ECO:0000313" key="2">
    <source>
        <dbReference type="EMBL" id="AGA92347.1"/>
    </source>
</evidence>
<gene>
    <name evidence="2" type="ORF">Thimo_3691</name>
</gene>
<feature type="domain" description="Co-chaperone DjlA N-terminal" evidence="1">
    <location>
        <begin position="32"/>
        <end position="147"/>
    </location>
</feature>
<protein>
    <submittedName>
        <fullName evidence="2">Tellurite resistance protein</fullName>
    </submittedName>
</protein>
<organism evidence="2 3">
    <name type="scientific">Thioflavicoccus mobilis 8321</name>
    <dbReference type="NCBI Taxonomy" id="765912"/>
    <lineage>
        <taxon>Bacteria</taxon>
        <taxon>Pseudomonadati</taxon>
        <taxon>Pseudomonadota</taxon>
        <taxon>Gammaproteobacteria</taxon>
        <taxon>Chromatiales</taxon>
        <taxon>Chromatiaceae</taxon>
        <taxon>Thioflavicoccus</taxon>
    </lineage>
</organism>
<evidence type="ECO:0000259" key="1">
    <source>
        <dbReference type="Pfam" id="PF05099"/>
    </source>
</evidence>
<proteinExistence type="predicted"/>
<dbReference type="Pfam" id="PF05099">
    <property type="entry name" value="TerB"/>
    <property type="match status" value="1"/>
</dbReference>
<dbReference type="HOGENOM" id="CLU_127140_0_0_6"/>
<dbReference type="InterPro" id="IPR029024">
    <property type="entry name" value="TerB-like"/>
</dbReference>
<reference evidence="2 3" key="1">
    <citation type="submission" date="2011-09" db="EMBL/GenBank/DDBJ databases">
        <title>Complete sequence of chromosome of Thioflavicoccus mobilis 8321.</title>
        <authorList>
            <consortium name="US DOE Joint Genome Institute"/>
            <person name="Lucas S."/>
            <person name="Han J."/>
            <person name="Lapidus A."/>
            <person name="Cheng J.-F."/>
            <person name="Goodwin L."/>
            <person name="Pitluck S."/>
            <person name="Peters L."/>
            <person name="Ovchinnikova G."/>
            <person name="Lu M."/>
            <person name="Detter J.C."/>
            <person name="Han C."/>
            <person name="Tapia R."/>
            <person name="Land M."/>
            <person name="Hauser L."/>
            <person name="Kyrpides N."/>
            <person name="Ivanova N."/>
            <person name="Pagani I."/>
            <person name="Vogl K."/>
            <person name="Liu Z."/>
            <person name="Imhoff J."/>
            <person name="Thiel V."/>
            <person name="Frigaard N.-U."/>
            <person name="Bryant D."/>
            <person name="Woyke T."/>
        </authorList>
    </citation>
    <scope>NUCLEOTIDE SEQUENCE [LARGE SCALE GENOMIC DNA]</scope>
    <source>
        <strain evidence="2 3">8321</strain>
    </source>
</reference>
<dbReference type="OrthoDB" id="6543050at2"/>